<dbReference type="OrthoDB" id="7605067at2"/>
<name>A0A844YDF1_9SPHN</name>
<reference evidence="1 2" key="1">
    <citation type="submission" date="2019-12" db="EMBL/GenBank/DDBJ databases">
        <title>Genomic-based taxomic classification of the family Erythrobacteraceae.</title>
        <authorList>
            <person name="Xu L."/>
        </authorList>
    </citation>
    <scope>NUCLEOTIDE SEQUENCE [LARGE SCALE GENOMIC DNA]</scope>
    <source>
        <strain evidence="1 2">MCCC 1A09965</strain>
    </source>
</reference>
<proteinExistence type="predicted"/>
<keyword evidence="2" id="KW-1185">Reference proteome</keyword>
<evidence type="ECO:0000313" key="2">
    <source>
        <dbReference type="Proteomes" id="UP000445582"/>
    </source>
</evidence>
<accession>A0A844YDF1</accession>
<protein>
    <submittedName>
        <fullName evidence="1">Uncharacterized protein</fullName>
    </submittedName>
</protein>
<gene>
    <name evidence="1" type="ORF">GRI48_00990</name>
</gene>
<sequence length="253" mass="27173">MLGLLVMAMGAAQIPDAMLSRTEAEAMSSDKLADLLLAEFPHDDIVGAYLPDTGPGPHGEIRDPSLGHISFQEQGSAGGGRLCKARRIVATFDWPDGESGKPLAERSADDPKRLFRVYGLPQTAVLAETATDADCASLPSERYASLGQPPEHEQRLRQFIELTGAVDDGRQRALPIACGDWTGAQEQPCDADEAIAKINWDRLASVRPVDWPHGVSATRITFSQPDGPLIHAYLSGAETISAAKVTYAWPAPF</sequence>
<dbReference type="AlphaFoldDB" id="A0A844YDF1"/>
<dbReference type="Proteomes" id="UP000445582">
    <property type="component" value="Unassembled WGS sequence"/>
</dbReference>
<organism evidence="1 2">
    <name type="scientific">Qipengyuania oceanensis</name>
    <dbReference type="NCBI Taxonomy" id="1463597"/>
    <lineage>
        <taxon>Bacteria</taxon>
        <taxon>Pseudomonadati</taxon>
        <taxon>Pseudomonadota</taxon>
        <taxon>Alphaproteobacteria</taxon>
        <taxon>Sphingomonadales</taxon>
        <taxon>Erythrobacteraceae</taxon>
        <taxon>Qipengyuania</taxon>
    </lineage>
</organism>
<dbReference type="EMBL" id="WTYN01000001">
    <property type="protein sequence ID" value="MXO61575.1"/>
    <property type="molecule type" value="Genomic_DNA"/>
</dbReference>
<dbReference type="RefSeq" id="WP_160670099.1">
    <property type="nucleotide sequence ID" value="NZ_WTYN01000001.1"/>
</dbReference>
<evidence type="ECO:0000313" key="1">
    <source>
        <dbReference type="EMBL" id="MXO61575.1"/>
    </source>
</evidence>
<comment type="caution">
    <text evidence="1">The sequence shown here is derived from an EMBL/GenBank/DDBJ whole genome shotgun (WGS) entry which is preliminary data.</text>
</comment>